<dbReference type="InterPro" id="IPR013164">
    <property type="entry name" value="Cadherin_N"/>
</dbReference>
<dbReference type="SUPFAM" id="SSF49313">
    <property type="entry name" value="Cadherin-like"/>
    <property type="match status" value="6"/>
</dbReference>
<keyword evidence="5" id="KW-0677">Repeat</keyword>
<reference evidence="15" key="1">
    <citation type="submission" date="2021-02" db="EMBL/GenBank/DDBJ databases">
        <title>Comparative genomics reveals that relaxation of natural selection precedes convergent phenotypic evolution of cavefish.</title>
        <authorList>
            <person name="Peng Z."/>
        </authorList>
    </citation>
    <scope>NUCLEOTIDE SEQUENCE</scope>
    <source>
        <tissue evidence="15">Muscle</tissue>
    </source>
</reference>
<keyword evidence="4 13" id="KW-0732">Signal</keyword>
<dbReference type="Pfam" id="PF00028">
    <property type="entry name" value="Cadherin"/>
    <property type="match status" value="5"/>
</dbReference>
<comment type="caution">
    <text evidence="15">The sequence shown here is derived from an EMBL/GenBank/DDBJ whole genome shotgun (WGS) entry which is preliminary data.</text>
</comment>
<dbReference type="PRINTS" id="PR00205">
    <property type="entry name" value="CADHERIN"/>
</dbReference>
<feature type="transmembrane region" description="Helical" evidence="12">
    <location>
        <begin position="788"/>
        <end position="813"/>
    </location>
</feature>
<keyword evidence="2" id="KW-1003">Cell membrane</keyword>
<evidence type="ECO:0000256" key="10">
    <source>
        <dbReference type="ARBA" id="ARBA00023180"/>
    </source>
</evidence>
<evidence type="ECO:0000256" key="3">
    <source>
        <dbReference type="ARBA" id="ARBA00022692"/>
    </source>
</evidence>
<evidence type="ECO:0000256" key="5">
    <source>
        <dbReference type="ARBA" id="ARBA00022737"/>
    </source>
</evidence>
<dbReference type="PANTHER" id="PTHR24028">
    <property type="entry name" value="CADHERIN-87A"/>
    <property type="match status" value="1"/>
</dbReference>
<dbReference type="Proteomes" id="UP001059041">
    <property type="component" value="Unassembled WGS sequence"/>
</dbReference>
<dbReference type="FunFam" id="2.60.40.60:FF:000007">
    <property type="entry name" value="Protocadherin alpha 2"/>
    <property type="match status" value="1"/>
</dbReference>
<evidence type="ECO:0000313" key="15">
    <source>
        <dbReference type="EMBL" id="KAI7790133.1"/>
    </source>
</evidence>
<evidence type="ECO:0000256" key="11">
    <source>
        <dbReference type="PROSITE-ProRule" id="PRU00043"/>
    </source>
</evidence>
<evidence type="ECO:0000256" key="4">
    <source>
        <dbReference type="ARBA" id="ARBA00022729"/>
    </source>
</evidence>
<evidence type="ECO:0000256" key="7">
    <source>
        <dbReference type="ARBA" id="ARBA00022889"/>
    </source>
</evidence>
<accession>A0A9W7T566</accession>
<feature type="domain" description="Cadherin" evidence="14">
    <location>
        <begin position="246"/>
        <end position="336"/>
    </location>
</feature>
<evidence type="ECO:0000256" key="1">
    <source>
        <dbReference type="ARBA" id="ARBA00004251"/>
    </source>
</evidence>
<sequence>MQFKSLWIKASAKCWVLLLAFVGQIQGQALRFTIREEQEVGIKIGSLSTNYSAPYQLLNEKYIWVNESTGDLFTTERIDREILCPSETPGNCDISFYALVSPESEVVKIVVTVEDINDNVPYFQQSEIYLSIPEDAPIGSAFPLDDQAQDEDAGNNGMILYHLESSGGFFGITRDGDQLQLMVEKDLDRETLENHSLILVAIDEGLVPLSATANLTVTVTDVNDNCPEFDSDSPGTATVPVLGIKGSPVAQLKAKDKDAGQNGQITFSFSPQISDRAKTLFHMESHTGLISLAVDVRLDSPEEHMLKVVANSPLCSPVQAHLAVYIEPVAHLEPAIKIKFVADHKNQVVMLPESKNSTVLALLELKDTPAGKSFLSLEEDSTIFSLKAQAGGYLLKTSKPLDYETCSEYDITIVIVDAQSTHLLGREVIKVVVEDVNDNAPKFEQARYETTIMENNDPGFFLCKVTATDADSGEFGKVRYSLLNTGPFRINEESGVITVFKSLDREQEEKHRLTVHAWDGGVPPQEDFATLCVTVLDMNDNPPTFPTPHFSFFVSESILQLSKVGNVPVSDADKGDNGRVVNVHILNDNVPFAIDIFQGCLRSTAEVDREIQGRYELLVVAIDGGSPSLSTTVRITVFVEDVNDNRPRVILPSSNLSCLTITPSTRAGSLVTKIYAIDEDSGMNSDITYQIVASLPAHHSPFQIDKWSGNISLGQSLRGEDYGMHHLFIVVCDGGKPDPLQTGVWVNLLVNESLGKCHVKDVPKYLLATLPPSALSSNRDCRCESNGWLLFLCALGLILLSVCVLLAAVGVFIKHRGTRRKVDKKSAWVNRHELKPLNQKNQIYSISSKNKKTQINELLT</sequence>
<dbReference type="InterPro" id="IPR050174">
    <property type="entry name" value="Protocadherin/Cadherin-CA"/>
</dbReference>
<dbReference type="GO" id="GO:0005886">
    <property type="term" value="C:plasma membrane"/>
    <property type="evidence" value="ECO:0007669"/>
    <property type="project" value="UniProtKB-SubCell"/>
</dbReference>
<dbReference type="FunFam" id="2.60.40.60:FF:000016">
    <property type="entry name" value="Protocadherin 9"/>
    <property type="match status" value="1"/>
</dbReference>
<evidence type="ECO:0000256" key="2">
    <source>
        <dbReference type="ARBA" id="ARBA00022475"/>
    </source>
</evidence>
<evidence type="ECO:0000313" key="16">
    <source>
        <dbReference type="Proteomes" id="UP001059041"/>
    </source>
</evidence>
<dbReference type="FunFam" id="2.60.40.60:FF:000092">
    <property type="entry name" value="Protocadherin 8"/>
    <property type="match status" value="1"/>
</dbReference>
<dbReference type="PANTHER" id="PTHR24028:SF276">
    <property type="entry name" value="PROTOCADHERIN 20"/>
    <property type="match status" value="1"/>
</dbReference>
<gene>
    <name evidence="15" type="ORF">IRJ41_008745</name>
</gene>
<feature type="domain" description="Cadherin" evidence="14">
    <location>
        <begin position="444"/>
        <end position="545"/>
    </location>
</feature>
<keyword evidence="7" id="KW-0130">Cell adhesion</keyword>
<evidence type="ECO:0000256" key="8">
    <source>
        <dbReference type="ARBA" id="ARBA00022989"/>
    </source>
</evidence>
<dbReference type="PROSITE" id="PS00232">
    <property type="entry name" value="CADHERIN_1"/>
    <property type="match status" value="3"/>
</dbReference>
<keyword evidence="3 12" id="KW-0812">Transmembrane</keyword>
<dbReference type="InterPro" id="IPR002126">
    <property type="entry name" value="Cadherin-like_dom"/>
</dbReference>
<keyword evidence="8 12" id="KW-1133">Transmembrane helix</keyword>
<dbReference type="Pfam" id="PF08266">
    <property type="entry name" value="Cadherin_2"/>
    <property type="match status" value="1"/>
</dbReference>
<dbReference type="GO" id="GO:0009653">
    <property type="term" value="P:anatomical structure morphogenesis"/>
    <property type="evidence" value="ECO:0007669"/>
    <property type="project" value="UniProtKB-ARBA"/>
</dbReference>
<dbReference type="Gene3D" id="2.60.40.60">
    <property type="entry name" value="Cadherins"/>
    <property type="match status" value="7"/>
</dbReference>
<feature type="domain" description="Cadherin" evidence="14">
    <location>
        <begin position="653"/>
        <end position="765"/>
    </location>
</feature>
<dbReference type="GO" id="GO:0007156">
    <property type="term" value="P:homophilic cell adhesion via plasma membrane adhesion molecules"/>
    <property type="evidence" value="ECO:0007669"/>
    <property type="project" value="InterPro"/>
</dbReference>
<feature type="chain" id="PRO_5040906124" evidence="13">
    <location>
        <begin position="28"/>
        <end position="860"/>
    </location>
</feature>
<feature type="domain" description="Cadherin" evidence="14">
    <location>
        <begin position="546"/>
        <end position="649"/>
    </location>
</feature>
<dbReference type="EMBL" id="JAFHDT010000228">
    <property type="protein sequence ID" value="KAI7790133.1"/>
    <property type="molecule type" value="Genomic_DNA"/>
</dbReference>
<name>A0A9W7T566_TRIRA</name>
<protein>
    <submittedName>
        <fullName evidence="15">Protocadherin-20-like</fullName>
    </submittedName>
</protein>
<keyword evidence="16" id="KW-1185">Reference proteome</keyword>
<dbReference type="CDD" id="cd11304">
    <property type="entry name" value="Cadherin_repeat"/>
    <property type="match status" value="7"/>
</dbReference>
<dbReference type="AlphaFoldDB" id="A0A9W7T566"/>
<evidence type="ECO:0000259" key="14">
    <source>
        <dbReference type="PROSITE" id="PS50268"/>
    </source>
</evidence>
<feature type="signal peptide" evidence="13">
    <location>
        <begin position="1"/>
        <end position="27"/>
    </location>
</feature>
<dbReference type="SMART" id="SM00112">
    <property type="entry name" value="CA"/>
    <property type="match status" value="7"/>
</dbReference>
<organism evidence="15 16">
    <name type="scientific">Triplophysa rosa</name>
    <name type="common">Cave loach</name>
    <dbReference type="NCBI Taxonomy" id="992332"/>
    <lineage>
        <taxon>Eukaryota</taxon>
        <taxon>Metazoa</taxon>
        <taxon>Chordata</taxon>
        <taxon>Craniata</taxon>
        <taxon>Vertebrata</taxon>
        <taxon>Euteleostomi</taxon>
        <taxon>Actinopterygii</taxon>
        <taxon>Neopterygii</taxon>
        <taxon>Teleostei</taxon>
        <taxon>Ostariophysi</taxon>
        <taxon>Cypriniformes</taxon>
        <taxon>Nemacheilidae</taxon>
        <taxon>Triplophysa</taxon>
    </lineage>
</organism>
<feature type="domain" description="Cadherin" evidence="14">
    <location>
        <begin position="378"/>
        <end position="443"/>
    </location>
</feature>
<keyword evidence="6 11" id="KW-0106">Calcium</keyword>
<comment type="subcellular location">
    <subcellularLocation>
        <location evidence="1">Cell membrane</location>
        <topology evidence="1">Single-pass type I membrane protein</topology>
    </subcellularLocation>
</comment>
<keyword evidence="10" id="KW-0325">Glycoprotein</keyword>
<dbReference type="GO" id="GO:0005509">
    <property type="term" value="F:calcium ion binding"/>
    <property type="evidence" value="ECO:0007669"/>
    <property type="project" value="UniProtKB-UniRule"/>
</dbReference>
<evidence type="ECO:0000256" key="12">
    <source>
        <dbReference type="SAM" id="Phobius"/>
    </source>
</evidence>
<dbReference type="FunFam" id="2.60.40.60:FF:000020">
    <property type="entry name" value="Dachsous cadherin-related 1b"/>
    <property type="match status" value="1"/>
</dbReference>
<proteinExistence type="predicted"/>
<dbReference type="PROSITE" id="PS50268">
    <property type="entry name" value="CADHERIN_2"/>
    <property type="match status" value="7"/>
</dbReference>
<feature type="domain" description="Cadherin" evidence="14">
    <location>
        <begin position="26"/>
        <end position="123"/>
    </location>
</feature>
<dbReference type="InterPro" id="IPR015919">
    <property type="entry name" value="Cadherin-like_sf"/>
</dbReference>
<evidence type="ECO:0000256" key="13">
    <source>
        <dbReference type="SAM" id="SignalP"/>
    </source>
</evidence>
<keyword evidence="9 12" id="KW-0472">Membrane</keyword>
<dbReference type="InterPro" id="IPR020894">
    <property type="entry name" value="Cadherin_CS"/>
</dbReference>
<feature type="domain" description="Cadherin" evidence="14">
    <location>
        <begin position="124"/>
        <end position="229"/>
    </location>
</feature>
<evidence type="ECO:0000256" key="6">
    <source>
        <dbReference type="ARBA" id="ARBA00022837"/>
    </source>
</evidence>
<evidence type="ECO:0000256" key="9">
    <source>
        <dbReference type="ARBA" id="ARBA00023136"/>
    </source>
</evidence>